<gene>
    <name evidence="2" type="ORF">KFS80_22780</name>
</gene>
<comment type="caution">
    <text evidence="2">The sequence shown here is derived from an EMBL/GenBank/DDBJ whole genome shotgun (WGS) entry which is preliminary data.</text>
</comment>
<protein>
    <recommendedName>
        <fullName evidence="4">DUF3301 domain-containing protein</fullName>
    </recommendedName>
</protein>
<evidence type="ECO:0000313" key="2">
    <source>
        <dbReference type="EMBL" id="MBS4081121.1"/>
    </source>
</evidence>
<evidence type="ECO:0000313" key="3">
    <source>
        <dbReference type="Proteomes" id="UP000676035"/>
    </source>
</evidence>
<proteinExistence type="predicted"/>
<sequence>MHKPIGNPLWLWLLILTFSVLCLAIYRAHVNHQRRNRKRIDEEFSKTIAQHGIENVQIHKDHTRLGYRSKGGKRPFEVHRILHDPPDRWFVYSHTEDSDPVLMPISQQRAVAARG</sequence>
<name>A0ABS5N585_9PSED</name>
<keyword evidence="1" id="KW-1133">Transmembrane helix</keyword>
<dbReference type="EMBL" id="JAGYHF010000013">
    <property type="protein sequence ID" value="MBS4081121.1"/>
    <property type="molecule type" value="Genomic_DNA"/>
</dbReference>
<dbReference type="RefSeq" id="WP_212546007.1">
    <property type="nucleotide sequence ID" value="NZ_JAGYHF010000013.1"/>
</dbReference>
<accession>A0ABS5N585</accession>
<evidence type="ECO:0000256" key="1">
    <source>
        <dbReference type="SAM" id="Phobius"/>
    </source>
</evidence>
<organism evidence="2 3">
    <name type="scientific">Pseudomonas rustica</name>
    <dbReference type="NCBI Taxonomy" id="2827099"/>
    <lineage>
        <taxon>Bacteria</taxon>
        <taxon>Pseudomonadati</taxon>
        <taxon>Pseudomonadota</taxon>
        <taxon>Gammaproteobacteria</taxon>
        <taxon>Pseudomonadales</taxon>
        <taxon>Pseudomonadaceae</taxon>
        <taxon>Pseudomonas</taxon>
    </lineage>
</organism>
<feature type="transmembrane region" description="Helical" evidence="1">
    <location>
        <begin position="12"/>
        <end position="30"/>
    </location>
</feature>
<keyword evidence="1" id="KW-0812">Transmembrane</keyword>
<evidence type="ECO:0008006" key="4">
    <source>
        <dbReference type="Google" id="ProtNLM"/>
    </source>
</evidence>
<reference evidence="2 3" key="1">
    <citation type="submission" date="2021-04" db="EMBL/GenBank/DDBJ databases">
        <title>Pseudomonas rustica sp. nov. isolated from raw milk.</title>
        <authorList>
            <person name="Fiedler G."/>
            <person name="Gieschler S."/>
            <person name="Kabisch J."/>
            <person name="Grimmler C."/>
            <person name="Brinks E."/>
            <person name="Wagner N."/>
            <person name="Hetzer B."/>
            <person name="Franz C.M.A.P."/>
            <person name="Boehnlein C."/>
        </authorList>
    </citation>
    <scope>NUCLEOTIDE SEQUENCE [LARGE SCALE GENOMIC DNA]</scope>
    <source>
        <strain evidence="2 3">MBT-4</strain>
    </source>
</reference>
<dbReference type="Proteomes" id="UP000676035">
    <property type="component" value="Unassembled WGS sequence"/>
</dbReference>
<keyword evidence="3" id="KW-1185">Reference proteome</keyword>
<keyword evidence="1" id="KW-0472">Membrane</keyword>